<dbReference type="Gene3D" id="3.30.70.3000">
    <property type="match status" value="1"/>
</dbReference>
<gene>
    <name evidence="2" type="ordered locus">Pcal_0070</name>
</gene>
<dbReference type="Pfam" id="PF04446">
    <property type="entry name" value="Thg1"/>
    <property type="match status" value="1"/>
</dbReference>
<keyword evidence="3" id="KW-1185">Reference proteome</keyword>
<dbReference type="PANTHER" id="PTHR12729">
    <property type="entry name" value="TRNA(HIS) GUANYLYLTRANSFERASE-RELATED"/>
    <property type="match status" value="1"/>
</dbReference>
<organism evidence="2 3">
    <name type="scientific">Pyrobaculum calidifontis (strain DSM 21063 / JCM 11548 / VA1)</name>
    <dbReference type="NCBI Taxonomy" id="410359"/>
    <lineage>
        <taxon>Archaea</taxon>
        <taxon>Thermoproteota</taxon>
        <taxon>Thermoprotei</taxon>
        <taxon>Thermoproteales</taxon>
        <taxon>Thermoproteaceae</taxon>
        <taxon>Pyrobaculum</taxon>
    </lineage>
</organism>
<dbReference type="HOGENOM" id="CLU_101660_0_0_2"/>
<dbReference type="AlphaFoldDB" id="A3MS93"/>
<accession>A3MS93</accession>
<dbReference type="PANTHER" id="PTHR12729:SF6">
    <property type="entry name" value="TRNA(HIS) GUANYLYLTRANSFERASE-RELATED"/>
    <property type="match status" value="1"/>
</dbReference>
<proteinExistence type="predicted"/>
<dbReference type="GO" id="GO:0008193">
    <property type="term" value="F:tRNA guanylyltransferase activity"/>
    <property type="evidence" value="ECO:0007669"/>
    <property type="project" value="InterPro"/>
</dbReference>
<dbReference type="STRING" id="410359.Pcal_0070"/>
<dbReference type="EMBL" id="CP000561">
    <property type="protein sequence ID" value="ABO07510.1"/>
    <property type="molecule type" value="Genomic_DNA"/>
</dbReference>
<dbReference type="Proteomes" id="UP000001431">
    <property type="component" value="Chromosome"/>
</dbReference>
<reference evidence="2" key="1">
    <citation type="submission" date="2007-02" db="EMBL/GenBank/DDBJ databases">
        <title>Complete sequence of Pyrobaculum calidifontis JCM 11548.</title>
        <authorList>
            <consortium name="US DOE Joint Genome Institute"/>
            <person name="Copeland A."/>
            <person name="Lucas S."/>
            <person name="Lapidus A."/>
            <person name="Barry K."/>
            <person name="Glavina del Rio T."/>
            <person name="Dalin E."/>
            <person name="Tice H."/>
            <person name="Pitluck S."/>
            <person name="Chain P."/>
            <person name="Malfatti S."/>
            <person name="Shin M."/>
            <person name="Vergez L."/>
            <person name="Schmutz J."/>
            <person name="Larimer F."/>
            <person name="Land M."/>
            <person name="Hauser L."/>
            <person name="Kyrpides N."/>
            <person name="Mikhailova N."/>
            <person name="Cozen A.E."/>
            <person name="Fitz-Gibbon S.T."/>
            <person name="House C.H."/>
            <person name="Saltikov C."/>
            <person name="Lowe T.M."/>
            <person name="Richardson P."/>
        </authorList>
    </citation>
    <scope>NUCLEOTIDE SEQUENCE [LARGE SCALE GENOMIC DNA]</scope>
    <source>
        <strain evidence="2">JCM 11548</strain>
    </source>
</reference>
<protein>
    <recommendedName>
        <fullName evidence="1">tRNAHis guanylyltransferase catalytic domain-containing protein</fullName>
    </recommendedName>
</protein>
<dbReference type="RefSeq" id="WP_011848767.1">
    <property type="nucleotide sequence ID" value="NC_009073.1"/>
</dbReference>
<dbReference type="GO" id="GO:0000287">
    <property type="term" value="F:magnesium ion binding"/>
    <property type="evidence" value="ECO:0007669"/>
    <property type="project" value="InterPro"/>
</dbReference>
<dbReference type="GeneID" id="4909596"/>
<dbReference type="KEGG" id="pcl:Pcal_0070"/>
<name>A3MS93_PYRCJ</name>
<sequence length="225" mass="24644">MYINVAHVVSTLVRLNPKALEASYREREAVCEPAAPPFAVRLDGVGFGKRLRDFPHPRSRVVHEALVDTAKTLAATYGAELVHVVSDEINLIFLGQAPYGGRTFKIVSVLAAHAASELTARLARPLHFDGRVIRLRDRCDAATYVLYRARVGLNNYVVQLARGAGLINSHTPHIEELLPKVEIADFELAWGSTMKKEGGYRREGLCEALVALCDVCTSGTSPRGI</sequence>
<dbReference type="eggNOG" id="arCOG03218">
    <property type="taxonomic scope" value="Archaea"/>
</dbReference>
<evidence type="ECO:0000313" key="3">
    <source>
        <dbReference type="Proteomes" id="UP000001431"/>
    </source>
</evidence>
<dbReference type="GO" id="GO:0006400">
    <property type="term" value="P:tRNA modification"/>
    <property type="evidence" value="ECO:0007669"/>
    <property type="project" value="InterPro"/>
</dbReference>
<dbReference type="InterPro" id="IPR007537">
    <property type="entry name" value="tRNAHis_GuaTrfase_Thg1"/>
</dbReference>
<feature type="domain" description="tRNAHis guanylyltransferase catalytic" evidence="1">
    <location>
        <begin position="37"/>
        <end position="133"/>
    </location>
</feature>
<evidence type="ECO:0000313" key="2">
    <source>
        <dbReference type="EMBL" id="ABO07510.1"/>
    </source>
</evidence>
<dbReference type="InterPro" id="IPR038469">
    <property type="entry name" value="tRNAHis_GuaTrfase_Thg1_sf"/>
</dbReference>
<dbReference type="InterPro" id="IPR024956">
    <property type="entry name" value="tRNAHis_GuaTrfase_cat"/>
</dbReference>
<evidence type="ECO:0000259" key="1">
    <source>
        <dbReference type="Pfam" id="PF04446"/>
    </source>
</evidence>